<dbReference type="RefSeq" id="XP_025572137.1">
    <property type="nucleotide sequence ID" value="XM_025721643.1"/>
</dbReference>
<name>A0A395GQQ9_9EURO</name>
<dbReference type="AlphaFoldDB" id="A0A395GQQ9"/>
<protein>
    <submittedName>
        <fullName evidence="1">Uncharacterized protein</fullName>
    </submittedName>
</protein>
<sequence>MSGTRFDATMPGLQAPLPTQGANLRGIRTFRAYAQGGRDKYRPLAGDVGEERGYADGMLTPSSPAPTWFTRHRVQLREVSSIMVLRLQGYPALAGELWPAVSSPGLVAICEARKRDGDRYIKIQGCLDHGYPENAIDKTRQIGNNAIAESSRVKGFSIHAKLRG</sequence>
<dbReference type="GeneID" id="37226508"/>
<gene>
    <name evidence="1" type="ORF">BO80DRAFT_448005</name>
</gene>
<evidence type="ECO:0000313" key="1">
    <source>
        <dbReference type="EMBL" id="RAK97809.1"/>
    </source>
</evidence>
<dbReference type="EMBL" id="KZ824459">
    <property type="protein sequence ID" value="RAK97809.1"/>
    <property type="molecule type" value="Genomic_DNA"/>
</dbReference>
<evidence type="ECO:0000313" key="2">
    <source>
        <dbReference type="Proteomes" id="UP000249402"/>
    </source>
</evidence>
<dbReference type="Proteomes" id="UP000249402">
    <property type="component" value="Unassembled WGS sequence"/>
</dbReference>
<accession>A0A395GQQ9</accession>
<keyword evidence="2" id="KW-1185">Reference proteome</keyword>
<proteinExistence type="predicted"/>
<reference evidence="1 2" key="1">
    <citation type="submission" date="2018-02" db="EMBL/GenBank/DDBJ databases">
        <title>The genomes of Aspergillus section Nigri reveals drivers in fungal speciation.</title>
        <authorList>
            <consortium name="DOE Joint Genome Institute"/>
            <person name="Vesth T.C."/>
            <person name="Nybo J."/>
            <person name="Theobald S."/>
            <person name="Brandl J."/>
            <person name="Frisvad J.C."/>
            <person name="Nielsen K.F."/>
            <person name="Lyhne E.K."/>
            <person name="Kogle M.E."/>
            <person name="Kuo A."/>
            <person name="Riley R."/>
            <person name="Clum A."/>
            <person name="Nolan M."/>
            <person name="Lipzen A."/>
            <person name="Salamov A."/>
            <person name="Henrissat B."/>
            <person name="Wiebenga A."/>
            <person name="De vries R.P."/>
            <person name="Grigoriev I.V."/>
            <person name="Mortensen U.H."/>
            <person name="Andersen M.R."/>
            <person name="Baker S.E."/>
        </authorList>
    </citation>
    <scope>NUCLEOTIDE SEQUENCE [LARGE SCALE GENOMIC DNA]</scope>
    <source>
        <strain evidence="1 2">CBS 121593</strain>
    </source>
</reference>
<dbReference type="OrthoDB" id="10612540at2759"/>
<organism evidence="1 2">
    <name type="scientific">Aspergillus ibericus CBS 121593</name>
    <dbReference type="NCBI Taxonomy" id="1448316"/>
    <lineage>
        <taxon>Eukaryota</taxon>
        <taxon>Fungi</taxon>
        <taxon>Dikarya</taxon>
        <taxon>Ascomycota</taxon>
        <taxon>Pezizomycotina</taxon>
        <taxon>Eurotiomycetes</taxon>
        <taxon>Eurotiomycetidae</taxon>
        <taxon>Eurotiales</taxon>
        <taxon>Aspergillaceae</taxon>
        <taxon>Aspergillus</taxon>
        <taxon>Aspergillus subgen. Circumdati</taxon>
    </lineage>
</organism>
<dbReference type="VEuPathDB" id="FungiDB:BO80DRAFT_448005"/>